<dbReference type="SUPFAM" id="SSF54593">
    <property type="entry name" value="Glyoxalase/Bleomycin resistance protein/Dihydroxybiphenyl dioxygenase"/>
    <property type="match status" value="1"/>
</dbReference>
<proteinExistence type="predicted"/>
<sequence>MESEPKLAIDYIEIASPQLEETQAFMARAFGWDFIEYGPDYRDIQGAGIGGGIERAATRPPLVVLKADDLEAALQRIRAAGAKITHEIFDFPGGRRFQFIEPGGTEMAVWSET</sequence>
<dbReference type="PROSITE" id="PS51819">
    <property type="entry name" value="VOC"/>
    <property type="match status" value="1"/>
</dbReference>
<reference evidence="2 3" key="1">
    <citation type="submission" date="2017-12" db="EMBL/GenBank/DDBJ databases">
        <authorList>
            <person name="Hurst M.R.H."/>
        </authorList>
    </citation>
    <scope>NUCLEOTIDE SEQUENCE [LARGE SCALE GENOMIC DNA]</scope>
    <source>
        <strain evidence="2 3">BM15</strain>
    </source>
</reference>
<accession>A0A2K9F4Z1</accession>
<dbReference type="PANTHER" id="PTHR33993">
    <property type="entry name" value="GLYOXALASE-RELATED"/>
    <property type="match status" value="1"/>
</dbReference>
<organism evidence="2 3">
    <name type="scientific">Paracoccus tegillarcae</name>
    <dbReference type="NCBI Taxonomy" id="1529068"/>
    <lineage>
        <taxon>Bacteria</taxon>
        <taxon>Pseudomonadati</taxon>
        <taxon>Pseudomonadota</taxon>
        <taxon>Alphaproteobacteria</taxon>
        <taxon>Rhodobacterales</taxon>
        <taxon>Paracoccaceae</taxon>
        <taxon>Paracoccus</taxon>
    </lineage>
</organism>
<dbReference type="KEGG" id="paro:CUV01_14625"/>
<dbReference type="Pfam" id="PF00903">
    <property type="entry name" value="Glyoxalase"/>
    <property type="match status" value="1"/>
</dbReference>
<dbReference type="PANTHER" id="PTHR33993:SF1">
    <property type="entry name" value="GLYOXALASE FAMILY PROTEIN"/>
    <property type="match status" value="1"/>
</dbReference>
<evidence type="ECO:0000313" key="2">
    <source>
        <dbReference type="EMBL" id="AUH35472.1"/>
    </source>
</evidence>
<evidence type="ECO:0000259" key="1">
    <source>
        <dbReference type="PROSITE" id="PS51819"/>
    </source>
</evidence>
<name>A0A2K9F4Z1_9RHOB</name>
<dbReference type="Gene3D" id="3.10.180.10">
    <property type="entry name" value="2,3-Dihydroxybiphenyl 1,2-Dioxygenase, domain 1"/>
    <property type="match status" value="1"/>
</dbReference>
<feature type="domain" description="VOC" evidence="1">
    <location>
        <begin position="8"/>
        <end position="112"/>
    </location>
</feature>
<dbReference type="InterPro" id="IPR052164">
    <property type="entry name" value="Anthracycline_SecMetBiosynth"/>
</dbReference>
<dbReference type="InterPro" id="IPR037523">
    <property type="entry name" value="VOC_core"/>
</dbReference>
<gene>
    <name evidence="2" type="ORF">CUV01_14625</name>
</gene>
<dbReference type="EMBL" id="CP025408">
    <property type="protein sequence ID" value="AUH35472.1"/>
    <property type="molecule type" value="Genomic_DNA"/>
</dbReference>
<dbReference type="AlphaFoldDB" id="A0A2K9F4Z1"/>
<dbReference type="OrthoDB" id="9792323at2"/>
<dbReference type="RefSeq" id="WP_101462124.1">
    <property type="nucleotide sequence ID" value="NZ_CP025408.1"/>
</dbReference>
<dbReference type="InterPro" id="IPR029068">
    <property type="entry name" value="Glyas_Bleomycin-R_OHBP_Dase"/>
</dbReference>
<keyword evidence="3" id="KW-1185">Reference proteome</keyword>
<dbReference type="InterPro" id="IPR004360">
    <property type="entry name" value="Glyas_Fos-R_dOase_dom"/>
</dbReference>
<protein>
    <submittedName>
        <fullName evidence="2">Glyoxalase family protein</fullName>
    </submittedName>
</protein>
<dbReference type="Proteomes" id="UP000233742">
    <property type="component" value="Chromosome"/>
</dbReference>
<evidence type="ECO:0000313" key="3">
    <source>
        <dbReference type="Proteomes" id="UP000233742"/>
    </source>
</evidence>